<dbReference type="AlphaFoldDB" id="A0AAV4CT58"/>
<evidence type="ECO:0000313" key="2">
    <source>
        <dbReference type="Proteomes" id="UP000735302"/>
    </source>
</evidence>
<dbReference type="EMBL" id="BLXT01006951">
    <property type="protein sequence ID" value="GFO35035.1"/>
    <property type="molecule type" value="Genomic_DNA"/>
</dbReference>
<organism evidence="1 2">
    <name type="scientific">Plakobranchus ocellatus</name>
    <dbReference type="NCBI Taxonomy" id="259542"/>
    <lineage>
        <taxon>Eukaryota</taxon>
        <taxon>Metazoa</taxon>
        <taxon>Spiralia</taxon>
        <taxon>Lophotrochozoa</taxon>
        <taxon>Mollusca</taxon>
        <taxon>Gastropoda</taxon>
        <taxon>Heterobranchia</taxon>
        <taxon>Euthyneura</taxon>
        <taxon>Panpulmonata</taxon>
        <taxon>Sacoglossa</taxon>
        <taxon>Placobranchoidea</taxon>
        <taxon>Plakobranchidae</taxon>
        <taxon>Plakobranchus</taxon>
    </lineage>
</organism>
<sequence>MEELRQKQTYDSMSWDETCRVRCCWFPTAKQHQPFTAVVINEIVFSLDNFYHSRIEKKYHDHIMVKMSFSTSQATSSDLFSTFILNALYDMRSGWDKVTKNIPH</sequence>
<accession>A0AAV4CT58</accession>
<evidence type="ECO:0000313" key="1">
    <source>
        <dbReference type="EMBL" id="GFO35035.1"/>
    </source>
</evidence>
<comment type="caution">
    <text evidence="1">The sequence shown here is derived from an EMBL/GenBank/DDBJ whole genome shotgun (WGS) entry which is preliminary data.</text>
</comment>
<name>A0AAV4CT58_9GAST</name>
<keyword evidence="2" id="KW-1185">Reference proteome</keyword>
<gene>
    <name evidence="1" type="ORF">PoB_006154000</name>
</gene>
<reference evidence="1 2" key="1">
    <citation type="journal article" date="2021" name="Elife">
        <title>Chloroplast acquisition without the gene transfer in kleptoplastic sea slugs, Plakobranchus ocellatus.</title>
        <authorList>
            <person name="Maeda T."/>
            <person name="Takahashi S."/>
            <person name="Yoshida T."/>
            <person name="Shimamura S."/>
            <person name="Takaki Y."/>
            <person name="Nagai Y."/>
            <person name="Toyoda A."/>
            <person name="Suzuki Y."/>
            <person name="Arimoto A."/>
            <person name="Ishii H."/>
            <person name="Satoh N."/>
            <person name="Nishiyama T."/>
            <person name="Hasebe M."/>
            <person name="Maruyama T."/>
            <person name="Minagawa J."/>
            <person name="Obokata J."/>
            <person name="Shigenobu S."/>
        </authorList>
    </citation>
    <scope>NUCLEOTIDE SEQUENCE [LARGE SCALE GENOMIC DNA]</scope>
</reference>
<proteinExistence type="predicted"/>
<dbReference type="Proteomes" id="UP000735302">
    <property type="component" value="Unassembled WGS sequence"/>
</dbReference>
<protein>
    <submittedName>
        <fullName evidence="1">Uncharacterized protein</fullName>
    </submittedName>
</protein>